<organism evidence="2 3">
    <name type="scientific">Microlunatus ginsengisoli</name>
    <dbReference type="NCBI Taxonomy" id="363863"/>
    <lineage>
        <taxon>Bacteria</taxon>
        <taxon>Bacillati</taxon>
        <taxon>Actinomycetota</taxon>
        <taxon>Actinomycetes</taxon>
        <taxon>Propionibacteriales</taxon>
        <taxon>Propionibacteriaceae</taxon>
        <taxon>Microlunatus</taxon>
    </lineage>
</organism>
<reference evidence="3" key="1">
    <citation type="journal article" date="2019" name="Int. J. Syst. Evol. Microbiol.">
        <title>The Global Catalogue of Microorganisms (GCM) 10K type strain sequencing project: providing services to taxonomists for standard genome sequencing and annotation.</title>
        <authorList>
            <consortium name="The Broad Institute Genomics Platform"/>
            <consortium name="The Broad Institute Genome Sequencing Center for Infectious Disease"/>
            <person name="Wu L."/>
            <person name="Ma J."/>
        </authorList>
    </citation>
    <scope>NUCLEOTIDE SEQUENCE [LARGE SCALE GENOMIC DNA]</scope>
    <source>
        <strain evidence="3">JCM 16929</strain>
    </source>
</reference>
<accession>A0ABP7AQL6</accession>
<keyword evidence="1" id="KW-0812">Transmembrane</keyword>
<feature type="transmembrane region" description="Helical" evidence="1">
    <location>
        <begin position="52"/>
        <end position="85"/>
    </location>
</feature>
<sequence length="274" mass="27912">MTLLCALLVVIAVVLAVPPPAGRTLARRLDAVEAAPDRQRGRLARWSIGSLIVASVLAGGALVAGSAGAVAAAAATIAGSTSWHLFRLRRRSRRAAGARAEVAHACRVLAGQLRVGRIPADAVRVTATDCPVLATAAALLDLGGDPVAHWRERSGRPGQAGLLVLARAWSVSTRTGAPLAPALERVAAALATDLAVERLVAGEIASARATGKIMAALPVCGIGLGYLIGGRPLQFLVAGPVGWGCLLAGVSAAAIGVLWIDRLARTATDVPMER</sequence>
<feature type="transmembrane region" description="Helical" evidence="1">
    <location>
        <begin position="213"/>
        <end position="229"/>
    </location>
</feature>
<evidence type="ECO:0000256" key="1">
    <source>
        <dbReference type="SAM" id="Phobius"/>
    </source>
</evidence>
<dbReference type="PANTHER" id="PTHR35007:SF4">
    <property type="entry name" value="CONSERVED TRANSMEMBRANE PROTEIN-RELATED"/>
    <property type="match status" value="1"/>
</dbReference>
<dbReference type="PANTHER" id="PTHR35007">
    <property type="entry name" value="INTEGRAL MEMBRANE PROTEIN-RELATED"/>
    <property type="match status" value="1"/>
</dbReference>
<feature type="transmembrane region" description="Helical" evidence="1">
    <location>
        <begin position="241"/>
        <end position="260"/>
    </location>
</feature>
<protein>
    <recommendedName>
        <fullName evidence="4">Tight adherence protein B</fullName>
    </recommendedName>
</protein>
<gene>
    <name evidence="2" type="ORF">GCM10022236_44810</name>
</gene>
<evidence type="ECO:0000313" key="2">
    <source>
        <dbReference type="EMBL" id="GAA3637330.1"/>
    </source>
</evidence>
<dbReference type="RefSeq" id="WP_344808782.1">
    <property type="nucleotide sequence ID" value="NZ_BAABAB010000044.1"/>
</dbReference>
<keyword evidence="1" id="KW-1133">Transmembrane helix</keyword>
<name>A0ABP7AQL6_9ACTN</name>
<evidence type="ECO:0008006" key="4">
    <source>
        <dbReference type="Google" id="ProtNLM"/>
    </source>
</evidence>
<dbReference type="Proteomes" id="UP001501490">
    <property type="component" value="Unassembled WGS sequence"/>
</dbReference>
<proteinExistence type="predicted"/>
<comment type="caution">
    <text evidence="2">The sequence shown here is derived from an EMBL/GenBank/DDBJ whole genome shotgun (WGS) entry which is preliminary data.</text>
</comment>
<keyword evidence="3" id="KW-1185">Reference proteome</keyword>
<evidence type="ECO:0000313" key="3">
    <source>
        <dbReference type="Proteomes" id="UP001501490"/>
    </source>
</evidence>
<keyword evidence="1" id="KW-0472">Membrane</keyword>
<dbReference type="EMBL" id="BAABAB010000044">
    <property type="protein sequence ID" value="GAA3637330.1"/>
    <property type="molecule type" value="Genomic_DNA"/>
</dbReference>